<sequence length="71" mass="8505">MIPSIEGFGCGLDWLESEIRQTRRRKLPIVVCRIRRRIVTNHGMPNTTAYSYQSRYNGLRRRIVTDWIRQI</sequence>
<name>A0A8R1TQV7_ONCVO</name>
<evidence type="ECO:0000313" key="1">
    <source>
        <dbReference type="EnsemblMetazoa" id="OVOC3156.1"/>
    </source>
</evidence>
<proteinExistence type="predicted"/>
<reference evidence="2" key="1">
    <citation type="submission" date="2013-10" db="EMBL/GenBank/DDBJ databases">
        <title>Genome sequencing of Onchocerca volvulus.</title>
        <authorList>
            <person name="Cotton J."/>
            <person name="Tsai J."/>
            <person name="Stanley E."/>
            <person name="Tracey A."/>
            <person name="Holroyd N."/>
            <person name="Lustigman S."/>
            <person name="Berriman M."/>
        </authorList>
    </citation>
    <scope>NUCLEOTIDE SEQUENCE</scope>
</reference>
<dbReference type="EMBL" id="CMVM020000079">
    <property type="status" value="NOT_ANNOTATED_CDS"/>
    <property type="molecule type" value="Genomic_DNA"/>
</dbReference>
<dbReference type="EnsemblMetazoa" id="OVOC3156.1">
    <property type="protein sequence ID" value="OVOC3156.1"/>
    <property type="gene ID" value="WBGene00239965"/>
</dbReference>
<keyword evidence="2" id="KW-1185">Reference proteome</keyword>
<organism evidence="1 2">
    <name type="scientific">Onchocerca volvulus</name>
    <dbReference type="NCBI Taxonomy" id="6282"/>
    <lineage>
        <taxon>Eukaryota</taxon>
        <taxon>Metazoa</taxon>
        <taxon>Ecdysozoa</taxon>
        <taxon>Nematoda</taxon>
        <taxon>Chromadorea</taxon>
        <taxon>Rhabditida</taxon>
        <taxon>Spirurina</taxon>
        <taxon>Spiruromorpha</taxon>
        <taxon>Filarioidea</taxon>
        <taxon>Onchocercidae</taxon>
        <taxon>Onchocerca</taxon>
    </lineage>
</organism>
<dbReference type="Proteomes" id="UP000024404">
    <property type="component" value="Unassembled WGS sequence"/>
</dbReference>
<protein>
    <submittedName>
        <fullName evidence="1">Uncharacterized protein</fullName>
    </submittedName>
</protein>
<dbReference type="AlphaFoldDB" id="A0A8R1TQV7"/>
<evidence type="ECO:0000313" key="2">
    <source>
        <dbReference type="Proteomes" id="UP000024404"/>
    </source>
</evidence>
<reference evidence="1" key="2">
    <citation type="submission" date="2022-06" db="UniProtKB">
        <authorList>
            <consortium name="EnsemblMetazoa"/>
        </authorList>
    </citation>
    <scope>IDENTIFICATION</scope>
</reference>
<accession>A0A8R1TQV7</accession>